<evidence type="ECO:0000256" key="1">
    <source>
        <dbReference type="ARBA" id="ARBA00001936"/>
    </source>
</evidence>
<evidence type="ECO:0000313" key="6">
    <source>
        <dbReference type="EMBL" id="EIT72159.1"/>
    </source>
</evidence>
<accession>I7ZJP7</accession>
<dbReference type="Proteomes" id="UP000003704">
    <property type="component" value="Unassembled WGS sequence"/>
</dbReference>
<dbReference type="PATRIC" id="fig|1172194.4.peg.2218"/>
<evidence type="ECO:0000259" key="5">
    <source>
        <dbReference type="PROSITE" id="PS51462"/>
    </source>
</evidence>
<dbReference type="InterPro" id="IPR020476">
    <property type="entry name" value="Nudix_hydrolase"/>
</dbReference>
<dbReference type="PANTHER" id="PTHR43736">
    <property type="entry name" value="ADP-RIBOSE PYROPHOSPHATASE"/>
    <property type="match status" value="1"/>
</dbReference>
<reference evidence="6 7" key="1">
    <citation type="journal article" date="2012" name="J. Bacteriol.">
        <title>Genome Sequence of n-Alkane-Degrading Hydrocarboniphaga effusa Strain AP103T (ATCC BAA-332T).</title>
        <authorList>
            <person name="Chang H.K."/>
            <person name="Zylstra G.J."/>
            <person name="Chae J.C."/>
        </authorList>
    </citation>
    <scope>NUCLEOTIDE SEQUENCE [LARGE SCALE GENOMIC DNA]</scope>
    <source>
        <strain evidence="6 7">AP103</strain>
    </source>
</reference>
<dbReference type="EMBL" id="AKGD01000001">
    <property type="protein sequence ID" value="EIT72159.1"/>
    <property type="molecule type" value="Genomic_DNA"/>
</dbReference>
<dbReference type="PANTHER" id="PTHR43736:SF1">
    <property type="entry name" value="DIHYDRONEOPTERIN TRIPHOSPHATE DIPHOSPHATASE"/>
    <property type="match status" value="1"/>
</dbReference>
<comment type="function">
    <text evidence="4">Accelerates the degradation of transcripts by removing pyrophosphate from the 5'-end of triphosphorylated RNA, leading to a more labile monophosphorylated state that can stimulate subsequent ribonuclease cleavage.</text>
</comment>
<evidence type="ECO:0000256" key="4">
    <source>
        <dbReference type="HAMAP-Rule" id="MF_00298"/>
    </source>
</evidence>
<comment type="cofactor">
    <cofactor evidence="4">
        <name>a divalent metal cation</name>
        <dbReference type="ChEBI" id="CHEBI:60240"/>
    </cofactor>
</comment>
<organism evidence="6 7">
    <name type="scientific">Hydrocarboniphaga effusa AP103</name>
    <dbReference type="NCBI Taxonomy" id="1172194"/>
    <lineage>
        <taxon>Bacteria</taxon>
        <taxon>Pseudomonadati</taxon>
        <taxon>Pseudomonadota</taxon>
        <taxon>Gammaproteobacteria</taxon>
        <taxon>Nevskiales</taxon>
        <taxon>Nevskiaceae</taxon>
        <taxon>Hydrocarboniphaga</taxon>
    </lineage>
</organism>
<dbReference type="PRINTS" id="PR00502">
    <property type="entry name" value="NUDIXFAMILY"/>
</dbReference>
<dbReference type="STRING" id="1172194.WQQ_22960"/>
<dbReference type="Gene3D" id="3.90.79.10">
    <property type="entry name" value="Nucleoside Triphosphate Pyrophosphohydrolase"/>
    <property type="match status" value="1"/>
</dbReference>
<protein>
    <recommendedName>
        <fullName evidence="4">RNA pyrophosphohydrolase</fullName>
        <ecNumber evidence="4">3.6.1.-</ecNumber>
    </recommendedName>
    <alternativeName>
        <fullName evidence="4">(Di)nucleoside polyphosphate hydrolase</fullName>
    </alternativeName>
</protein>
<dbReference type="CDD" id="cd03671">
    <property type="entry name" value="NUDIX_Ap4A_hydrolase_plant_like"/>
    <property type="match status" value="1"/>
</dbReference>
<dbReference type="NCBIfam" id="NF001937">
    <property type="entry name" value="PRK00714.1-4"/>
    <property type="match status" value="1"/>
</dbReference>
<feature type="domain" description="Nudix hydrolase" evidence="5">
    <location>
        <begin position="1"/>
        <end position="139"/>
    </location>
</feature>
<dbReference type="InterPro" id="IPR015797">
    <property type="entry name" value="NUDIX_hydrolase-like_dom_sf"/>
</dbReference>
<dbReference type="GO" id="GO:0016462">
    <property type="term" value="F:pyrophosphatase activity"/>
    <property type="evidence" value="ECO:0007669"/>
    <property type="project" value="UniProtKB-ARBA"/>
</dbReference>
<dbReference type="EC" id="3.6.1.-" evidence="4"/>
<evidence type="ECO:0000313" key="7">
    <source>
        <dbReference type="Proteomes" id="UP000003704"/>
    </source>
</evidence>
<name>I7ZJP7_9GAMM</name>
<evidence type="ECO:0000256" key="2">
    <source>
        <dbReference type="ARBA" id="ARBA00001946"/>
    </source>
</evidence>
<sequence>MGIILTNTAGQALWAKRIGQEAWQFPQGGIKRGESPRQALFRELHEELGLIDDDVEIIGVTQGWLRYRLPQRYVRQGRGRVCIGQKQKWFLLKLVGDEGRVHFDETQTPEFDGWRWVDWWLPATEVVEFKREVYLQALSELGPLIGLSPRIQAAL</sequence>
<gene>
    <name evidence="4" type="primary">rppH</name>
    <name evidence="4" type="synonym">nudH</name>
    <name evidence="6" type="ORF">WQQ_22960</name>
</gene>
<comment type="cofactor">
    <cofactor evidence="2">
        <name>Mg(2+)</name>
        <dbReference type="ChEBI" id="CHEBI:18420"/>
    </cofactor>
</comment>
<dbReference type="AlphaFoldDB" id="I7ZJP7"/>
<dbReference type="PROSITE" id="PS51462">
    <property type="entry name" value="NUDIX"/>
    <property type="match status" value="1"/>
</dbReference>
<comment type="cofactor">
    <cofactor evidence="1">
        <name>Mn(2+)</name>
        <dbReference type="ChEBI" id="CHEBI:29035"/>
    </cofactor>
</comment>
<feature type="short sequence motif" description="Nudix box" evidence="4">
    <location>
        <begin position="28"/>
        <end position="49"/>
    </location>
</feature>
<dbReference type="NCBIfam" id="NF001938">
    <property type="entry name" value="PRK00714.1-5"/>
    <property type="match status" value="1"/>
</dbReference>
<dbReference type="SUPFAM" id="SSF55811">
    <property type="entry name" value="Nudix"/>
    <property type="match status" value="1"/>
</dbReference>
<dbReference type="InterPro" id="IPR022927">
    <property type="entry name" value="RppH"/>
</dbReference>
<keyword evidence="3 4" id="KW-0378">Hydrolase</keyword>
<evidence type="ECO:0000256" key="3">
    <source>
        <dbReference type="ARBA" id="ARBA00022801"/>
    </source>
</evidence>
<keyword evidence="7" id="KW-1185">Reference proteome</keyword>
<dbReference type="Pfam" id="PF00293">
    <property type="entry name" value="NUDIX"/>
    <property type="match status" value="1"/>
</dbReference>
<dbReference type="PROSITE" id="PS00893">
    <property type="entry name" value="NUDIX_BOX"/>
    <property type="match status" value="1"/>
</dbReference>
<dbReference type="HAMAP" id="MF_00298">
    <property type="entry name" value="Nudix_RppH"/>
    <property type="match status" value="1"/>
</dbReference>
<comment type="similarity">
    <text evidence="4">Belongs to the Nudix hydrolase family. RppH subfamily.</text>
</comment>
<comment type="caution">
    <text evidence="6">The sequence shown here is derived from an EMBL/GenBank/DDBJ whole genome shotgun (WGS) entry which is preliminary data.</text>
</comment>
<dbReference type="InterPro" id="IPR020084">
    <property type="entry name" value="NUDIX_hydrolase_CS"/>
</dbReference>
<dbReference type="InterPro" id="IPR000086">
    <property type="entry name" value="NUDIX_hydrolase_dom"/>
</dbReference>
<proteinExistence type="inferred from homology"/>